<organism evidence="2 3">
    <name type="scientific">Candidatus Argoarchaeum ethanivorans</name>
    <dbReference type="NCBI Taxonomy" id="2608793"/>
    <lineage>
        <taxon>Archaea</taxon>
        <taxon>Methanobacteriati</taxon>
        <taxon>Methanobacteriota</taxon>
        <taxon>Stenosarchaea group</taxon>
        <taxon>Methanomicrobia</taxon>
        <taxon>Methanosarcinales</taxon>
        <taxon>Methanosarcinales incertae sedis</taxon>
        <taxon>GOM Arc I cluster</taxon>
        <taxon>Candidatus Argoarchaeum</taxon>
    </lineage>
</organism>
<evidence type="ECO:0000313" key="2">
    <source>
        <dbReference type="EMBL" id="RZB33148.1"/>
    </source>
</evidence>
<comment type="caution">
    <text evidence="2">The sequence shown here is derived from an EMBL/GenBank/DDBJ whole genome shotgun (WGS) entry which is preliminary data.</text>
</comment>
<evidence type="ECO:0000313" key="3">
    <source>
        <dbReference type="Proteomes" id="UP000291831"/>
    </source>
</evidence>
<protein>
    <submittedName>
        <fullName evidence="2">Uncharacterized protein</fullName>
    </submittedName>
</protein>
<reference evidence="2" key="1">
    <citation type="journal article" date="2019" name="Nature">
        <title>Anaerobic oxidation of ethane by archaea from a marine hydrocarbon seep.</title>
        <authorList>
            <person name="Chen S.C."/>
            <person name="Musat N."/>
            <person name="Lechtenfeld O.J."/>
            <person name="Paschke H."/>
            <person name="Schmidt M."/>
            <person name="Said N."/>
            <person name="Popp D."/>
            <person name="Calabrese F."/>
            <person name="Stryhanyuk H."/>
            <person name="Jaekel U."/>
            <person name="Zhu Y.G."/>
            <person name="Joye S.B."/>
            <person name="Richnow H.H."/>
            <person name="Widdel F."/>
            <person name="Musat F."/>
        </authorList>
    </citation>
    <scope>NUCLEOTIDE SEQUENCE</scope>
    <source>
        <strain evidence="2">Eth-Arch1</strain>
    </source>
</reference>
<dbReference type="Proteomes" id="UP000291831">
    <property type="component" value="Unassembled WGS sequence"/>
</dbReference>
<sequence length="92" mass="10408">MVEEIYAEDQEECKRKLDVQVKKFEDAEDRDKYIEKLEAGTMYALEVSAILGISCAAVQEYMRRNGITATVVWPSPPHMVTPEGRRMKGIGG</sequence>
<name>A0A8B3S451_9EURY</name>
<gene>
    <name evidence="2" type="ORF">AEth_00067</name>
    <name evidence="1" type="ORF">EMLJLAPB_00686</name>
</gene>
<proteinExistence type="predicted"/>
<accession>A0A8B3S451</accession>
<dbReference type="AlphaFoldDB" id="A0A8B3S451"/>
<reference evidence="1" key="3">
    <citation type="submission" date="2020-10" db="EMBL/GenBank/DDBJ databases">
        <authorList>
            <person name="Hahn C.J."/>
            <person name="Laso-Perez R."/>
            <person name="Vulcano F."/>
            <person name="Vaziourakis K.-M."/>
            <person name="Stokke R."/>
            <person name="Steen I.H."/>
            <person name="Teske A."/>
            <person name="Boetius A."/>
            <person name="Liebeke M."/>
            <person name="Amann R."/>
            <person name="Knittel K."/>
        </authorList>
    </citation>
    <scope>NUCLEOTIDE SEQUENCE</scope>
    <source>
        <strain evidence="1">Gfbio:e3339647-f889-4370-9287-4fb5cb688e4c:AG392D22_GoMArc1</strain>
    </source>
</reference>
<reference evidence="3" key="2">
    <citation type="submission" date="2019-01" db="EMBL/GenBank/DDBJ databases">
        <title>Anaerobic oxidation of ethane by archaea from a marine hydrocarbon seep.</title>
        <authorList>
            <person name="Musat F."/>
        </authorList>
    </citation>
    <scope>NUCLEOTIDE SEQUENCE [LARGE SCALE GENOMIC DNA]</scope>
</reference>
<dbReference type="Proteomes" id="UP000634805">
    <property type="component" value="Unassembled WGS sequence"/>
</dbReference>
<dbReference type="EMBL" id="CAJHIS010000017">
    <property type="protein sequence ID" value="CAD6494023.1"/>
    <property type="molecule type" value="Genomic_DNA"/>
</dbReference>
<dbReference type="EMBL" id="RPGO01000002">
    <property type="protein sequence ID" value="RZB33148.1"/>
    <property type="molecule type" value="Genomic_DNA"/>
</dbReference>
<evidence type="ECO:0000313" key="1">
    <source>
        <dbReference type="EMBL" id="CAD6494023.1"/>
    </source>
</evidence>